<dbReference type="EMBL" id="AKWJ02000034">
    <property type="protein sequence ID" value="EKP12202.1"/>
    <property type="molecule type" value="Genomic_DNA"/>
</dbReference>
<comment type="caution">
    <text evidence="2">The sequence shown here is derived from an EMBL/GenBank/DDBJ whole genome shotgun (WGS) entry which is preliminary data.</text>
</comment>
<gene>
    <name evidence="2" type="ORF">LEP1GSC128_0234</name>
</gene>
<reference evidence="2" key="1">
    <citation type="submission" date="2012-09" db="EMBL/GenBank/DDBJ databases">
        <authorList>
            <person name="Harkins D.M."/>
            <person name="Durkin A.S."/>
            <person name="Brinkac L.M."/>
            <person name="Selengut J.D."/>
            <person name="Sanka R."/>
            <person name="DePew J."/>
            <person name="Purushe J."/>
            <person name="Picardeau M."/>
            <person name="Werts C."/>
            <person name="Goarant C."/>
            <person name="Vinetz J.M."/>
            <person name="Sutton G.G."/>
            <person name="Nelson W.C."/>
            <person name="Fouts D.E."/>
        </authorList>
    </citation>
    <scope>NUCLEOTIDE SEQUENCE [LARGE SCALE GENOMIC DNA]</scope>
    <source>
        <strain evidence="2">200801926</strain>
    </source>
</reference>
<sequence length="60" mass="6786">MGWLSRSFSRRYFYSKCGSLGSCGSLLHSKKHSRKIAQGKSESLNRDSETNGDRMEQLEG</sequence>
<feature type="region of interest" description="Disordered" evidence="1">
    <location>
        <begin position="34"/>
        <end position="60"/>
    </location>
</feature>
<keyword evidence="3" id="KW-1185">Reference proteome</keyword>
<dbReference type="Proteomes" id="UP000002837">
    <property type="component" value="Unassembled WGS sequence"/>
</dbReference>
<feature type="compositionally biased region" description="Basic and acidic residues" evidence="1">
    <location>
        <begin position="43"/>
        <end position="60"/>
    </location>
</feature>
<evidence type="ECO:0008006" key="4">
    <source>
        <dbReference type="Google" id="ProtNLM"/>
    </source>
</evidence>
<organism evidence="2 3">
    <name type="scientific">Leptospira borgpetersenii str. 200801926</name>
    <dbReference type="NCBI Taxonomy" id="1193009"/>
    <lineage>
        <taxon>Bacteria</taxon>
        <taxon>Pseudomonadati</taxon>
        <taxon>Spirochaetota</taxon>
        <taxon>Spirochaetia</taxon>
        <taxon>Leptospirales</taxon>
        <taxon>Leptospiraceae</taxon>
        <taxon>Leptospira</taxon>
    </lineage>
</organism>
<evidence type="ECO:0000256" key="1">
    <source>
        <dbReference type="SAM" id="MobiDB-lite"/>
    </source>
</evidence>
<protein>
    <recommendedName>
        <fullName evidence="4">Lipoprotein</fullName>
    </recommendedName>
</protein>
<accession>A0ABN0HU56</accession>
<evidence type="ECO:0000313" key="2">
    <source>
        <dbReference type="EMBL" id="EKP12202.1"/>
    </source>
</evidence>
<name>A0ABN0HU56_LEPBO</name>
<evidence type="ECO:0000313" key="3">
    <source>
        <dbReference type="Proteomes" id="UP000002837"/>
    </source>
</evidence>
<dbReference type="RefSeq" id="WP_002759987.1">
    <property type="nucleotide sequence ID" value="NZ_AKWJ02000034.1"/>
</dbReference>
<proteinExistence type="predicted"/>